<gene>
    <name evidence="2" type="ORF">Syun_029963</name>
</gene>
<organism evidence="2 3">
    <name type="scientific">Stephania yunnanensis</name>
    <dbReference type="NCBI Taxonomy" id="152371"/>
    <lineage>
        <taxon>Eukaryota</taxon>
        <taxon>Viridiplantae</taxon>
        <taxon>Streptophyta</taxon>
        <taxon>Embryophyta</taxon>
        <taxon>Tracheophyta</taxon>
        <taxon>Spermatophyta</taxon>
        <taxon>Magnoliopsida</taxon>
        <taxon>Ranunculales</taxon>
        <taxon>Menispermaceae</taxon>
        <taxon>Menispermoideae</taxon>
        <taxon>Cissampelideae</taxon>
        <taxon>Stephania</taxon>
    </lineage>
</organism>
<accession>A0AAP0HHR9</accession>
<sequence>MVAPVRTCPGLLRRFHWPNRHQICQIRLSLPPAETSLQPHPPDLHPISHSDHCLLLVSDPPEPRSAHRRLAPTRHRPSLHQSTPATTAAAAAISLAVPAA</sequence>
<proteinExistence type="predicted"/>
<dbReference type="Proteomes" id="UP001420932">
    <property type="component" value="Unassembled WGS sequence"/>
</dbReference>
<reference evidence="2 3" key="1">
    <citation type="submission" date="2024-01" db="EMBL/GenBank/DDBJ databases">
        <title>Genome assemblies of Stephania.</title>
        <authorList>
            <person name="Yang L."/>
        </authorList>
    </citation>
    <scope>NUCLEOTIDE SEQUENCE [LARGE SCALE GENOMIC DNA]</scope>
    <source>
        <strain evidence="2">YNDBR</strain>
        <tissue evidence="2">Leaf</tissue>
    </source>
</reference>
<evidence type="ECO:0000313" key="3">
    <source>
        <dbReference type="Proteomes" id="UP001420932"/>
    </source>
</evidence>
<feature type="region of interest" description="Disordered" evidence="1">
    <location>
        <begin position="58"/>
        <end position="87"/>
    </location>
</feature>
<evidence type="ECO:0000256" key="1">
    <source>
        <dbReference type="SAM" id="MobiDB-lite"/>
    </source>
</evidence>
<protein>
    <submittedName>
        <fullName evidence="2">Uncharacterized protein</fullName>
    </submittedName>
</protein>
<keyword evidence="3" id="KW-1185">Reference proteome</keyword>
<dbReference type="AlphaFoldDB" id="A0AAP0HHR9"/>
<feature type="compositionally biased region" description="Basic residues" evidence="1">
    <location>
        <begin position="66"/>
        <end position="78"/>
    </location>
</feature>
<dbReference type="EMBL" id="JBBNAF010000013">
    <property type="protein sequence ID" value="KAK9087569.1"/>
    <property type="molecule type" value="Genomic_DNA"/>
</dbReference>
<evidence type="ECO:0000313" key="2">
    <source>
        <dbReference type="EMBL" id="KAK9087569.1"/>
    </source>
</evidence>
<name>A0AAP0HHR9_9MAGN</name>
<comment type="caution">
    <text evidence="2">The sequence shown here is derived from an EMBL/GenBank/DDBJ whole genome shotgun (WGS) entry which is preliminary data.</text>
</comment>